<dbReference type="Proteomes" id="UP000308054">
    <property type="component" value="Unassembled WGS sequence"/>
</dbReference>
<name>A0A4S2H0U1_9PROT</name>
<sequence length="104" mass="11255">MGDVLKYHREAGERRDHHDGGRAASALRWFSERTARRAAHYRDVGWSSLGRHALAAAGLVLLSRLFPSEAFAPFALITGAIWLALTARIAIIKLAHGRGSGPAA</sequence>
<dbReference type="OrthoDB" id="7630821at2"/>
<keyword evidence="3" id="KW-1185">Reference proteome</keyword>
<comment type="caution">
    <text evidence="2">The sequence shown here is derived from an EMBL/GenBank/DDBJ whole genome shotgun (WGS) entry which is preliminary data.</text>
</comment>
<protein>
    <submittedName>
        <fullName evidence="2">Uncharacterized protein</fullName>
    </submittedName>
</protein>
<accession>A0A4S2H0U1</accession>
<dbReference type="RefSeq" id="WP_135995664.1">
    <property type="nucleotide sequence ID" value="NZ_CP071057.1"/>
</dbReference>
<dbReference type="AlphaFoldDB" id="A0A4S2H0U1"/>
<gene>
    <name evidence="2" type="ORF">E5163_08340</name>
</gene>
<keyword evidence="1" id="KW-0472">Membrane</keyword>
<organism evidence="2 3">
    <name type="scientific">Marinicauda algicola</name>
    <dbReference type="NCBI Taxonomy" id="2029849"/>
    <lineage>
        <taxon>Bacteria</taxon>
        <taxon>Pseudomonadati</taxon>
        <taxon>Pseudomonadota</taxon>
        <taxon>Alphaproteobacteria</taxon>
        <taxon>Maricaulales</taxon>
        <taxon>Maricaulaceae</taxon>
        <taxon>Marinicauda</taxon>
    </lineage>
</organism>
<keyword evidence="1" id="KW-1133">Transmembrane helix</keyword>
<keyword evidence="1" id="KW-0812">Transmembrane</keyword>
<reference evidence="2 3" key="1">
    <citation type="journal article" date="2017" name="Int. J. Syst. Evol. Microbiol.">
        <title>Marinicauda algicola sp. nov., isolated from a marine red alga Rhodosorus marinus.</title>
        <authorList>
            <person name="Jeong S.E."/>
            <person name="Jeon S.H."/>
            <person name="Chun B.H."/>
            <person name="Kim D.W."/>
            <person name="Jeon C.O."/>
        </authorList>
    </citation>
    <scope>NUCLEOTIDE SEQUENCE [LARGE SCALE GENOMIC DNA]</scope>
    <source>
        <strain evidence="2 3">JCM 31718</strain>
    </source>
</reference>
<proteinExistence type="predicted"/>
<evidence type="ECO:0000256" key="1">
    <source>
        <dbReference type="SAM" id="Phobius"/>
    </source>
</evidence>
<feature type="transmembrane region" description="Helical" evidence="1">
    <location>
        <begin position="70"/>
        <end position="91"/>
    </location>
</feature>
<evidence type="ECO:0000313" key="2">
    <source>
        <dbReference type="EMBL" id="TGY89125.1"/>
    </source>
</evidence>
<dbReference type="EMBL" id="SRXW01000002">
    <property type="protein sequence ID" value="TGY89125.1"/>
    <property type="molecule type" value="Genomic_DNA"/>
</dbReference>
<evidence type="ECO:0000313" key="3">
    <source>
        <dbReference type="Proteomes" id="UP000308054"/>
    </source>
</evidence>